<comment type="similarity">
    <text evidence="4 5">Belongs to the cytochrome b5 family.</text>
</comment>
<sequence>MYDVTPFMDVHPGGNEILLSSTGKDATNDFENVGHSDTARDMMEKYITLVRSIHLVFQQEGHMLHHINSLQPRQDTRIHCQE</sequence>
<keyword evidence="8" id="KW-1185">Reference proteome</keyword>
<evidence type="ECO:0000259" key="6">
    <source>
        <dbReference type="PROSITE" id="PS50255"/>
    </source>
</evidence>
<comment type="caution">
    <text evidence="7">The sequence shown here is derived from an EMBL/GenBank/DDBJ whole genome shotgun (WGS) entry which is preliminary data.</text>
</comment>
<dbReference type="Pfam" id="PF00173">
    <property type="entry name" value="Cyt-b5"/>
    <property type="match status" value="1"/>
</dbReference>
<dbReference type="AlphaFoldDB" id="A0ABD1AKY1"/>
<organism evidence="7 8">
    <name type="scientific">Cardamine amara subsp. amara</name>
    <dbReference type="NCBI Taxonomy" id="228776"/>
    <lineage>
        <taxon>Eukaryota</taxon>
        <taxon>Viridiplantae</taxon>
        <taxon>Streptophyta</taxon>
        <taxon>Embryophyta</taxon>
        <taxon>Tracheophyta</taxon>
        <taxon>Spermatophyta</taxon>
        <taxon>Magnoliopsida</taxon>
        <taxon>eudicotyledons</taxon>
        <taxon>Gunneridae</taxon>
        <taxon>Pentapetalae</taxon>
        <taxon>rosids</taxon>
        <taxon>malvids</taxon>
        <taxon>Brassicales</taxon>
        <taxon>Brassicaceae</taxon>
        <taxon>Cardamineae</taxon>
        <taxon>Cardamine</taxon>
    </lineage>
</organism>
<dbReference type="SUPFAM" id="SSF55856">
    <property type="entry name" value="Cytochrome b5-like heme/steroid binding domain"/>
    <property type="match status" value="1"/>
</dbReference>
<dbReference type="PRINTS" id="PR00363">
    <property type="entry name" value="CYTOCHROMEB5"/>
</dbReference>
<dbReference type="EMBL" id="JBANAX010000476">
    <property type="protein sequence ID" value="KAL1207423.1"/>
    <property type="molecule type" value="Genomic_DNA"/>
</dbReference>
<feature type="domain" description="Cytochrome b5 heme-binding" evidence="6">
    <location>
        <begin position="1"/>
        <end position="46"/>
    </location>
</feature>
<dbReference type="Proteomes" id="UP001558713">
    <property type="component" value="Unassembled WGS sequence"/>
</dbReference>
<dbReference type="GO" id="GO:0046872">
    <property type="term" value="F:metal ion binding"/>
    <property type="evidence" value="ECO:0007669"/>
    <property type="project" value="UniProtKB-UniRule"/>
</dbReference>
<dbReference type="InterPro" id="IPR001199">
    <property type="entry name" value="Cyt_B5-like_heme/steroid-bd"/>
</dbReference>
<dbReference type="Gene3D" id="3.10.120.10">
    <property type="entry name" value="Cytochrome b5-like heme/steroid binding domain"/>
    <property type="match status" value="1"/>
</dbReference>
<evidence type="ECO:0000256" key="5">
    <source>
        <dbReference type="RuleBase" id="RU362121"/>
    </source>
</evidence>
<dbReference type="PANTHER" id="PTHR19359:SF135">
    <property type="entry name" value="CYTOCHROME B5 ISOFORM E"/>
    <property type="match status" value="1"/>
</dbReference>
<gene>
    <name evidence="7" type="ORF">V5N11_007017</name>
</gene>
<keyword evidence="1 5" id="KW-0349">Heme</keyword>
<evidence type="ECO:0000256" key="1">
    <source>
        <dbReference type="ARBA" id="ARBA00022617"/>
    </source>
</evidence>
<keyword evidence="2 5" id="KW-0479">Metal-binding</keyword>
<evidence type="ECO:0000256" key="4">
    <source>
        <dbReference type="ARBA" id="ARBA00038168"/>
    </source>
</evidence>
<dbReference type="PROSITE" id="PS00191">
    <property type="entry name" value="CYTOCHROME_B5_1"/>
    <property type="match status" value="1"/>
</dbReference>
<dbReference type="PANTHER" id="PTHR19359">
    <property type="entry name" value="CYTOCHROME B5"/>
    <property type="match status" value="1"/>
</dbReference>
<evidence type="ECO:0000313" key="7">
    <source>
        <dbReference type="EMBL" id="KAL1207423.1"/>
    </source>
</evidence>
<dbReference type="InterPro" id="IPR036400">
    <property type="entry name" value="Cyt_B5-like_heme/steroid_sf"/>
</dbReference>
<evidence type="ECO:0000256" key="2">
    <source>
        <dbReference type="ARBA" id="ARBA00022723"/>
    </source>
</evidence>
<reference evidence="7 8" key="1">
    <citation type="submission" date="2024-04" db="EMBL/GenBank/DDBJ databases">
        <title>Genome assembly C_amara_ONT_v2.</title>
        <authorList>
            <person name="Yant L."/>
            <person name="Moore C."/>
            <person name="Slenker M."/>
        </authorList>
    </citation>
    <scope>NUCLEOTIDE SEQUENCE [LARGE SCALE GENOMIC DNA]</scope>
    <source>
        <tissue evidence="7">Leaf</tissue>
    </source>
</reference>
<evidence type="ECO:0000256" key="3">
    <source>
        <dbReference type="ARBA" id="ARBA00023004"/>
    </source>
</evidence>
<dbReference type="SMART" id="SM01117">
    <property type="entry name" value="Cyt-b5"/>
    <property type="match status" value="1"/>
</dbReference>
<dbReference type="InterPro" id="IPR018506">
    <property type="entry name" value="Cyt_B5_heme-BS"/>
</dbReference>
<protein>
    <submittedName>
        <fullName evidence="7">Cytochrome b5</fullName>
    </submittedName>
</protein>
<accession>A0ABD1AKY1</accession>
<dbReference type="GO" id="GO:0020037">
    <property type="term" value="F:heme binding"/>
    <property type="evidence" value="ECO:0007669"/>
    <property type="project" value="UniProtKB-UniRule"/>
</dbReference>
<proteinExistence type="inferred from homology"/>
<dbReference type="InterPro" id="IPR050668">
    <property type="entry name" value="Cytochrome_b5"/>
</dbReference>
<evidence type="ECO:0000313" key="8">
    <source>
        <dbReference type="Proteomes" id="UP001558713"/>
    </source>
</evidence>
<keyword evidence="3 5" id="KW-0408">Iron</keyword>
<name>A0ABD1AKY1_CARAN</name>
<dbReference type="PROSITE" id="PS50255">
    <property type="entry name" value="CYTOCHROME_B5_2"/>
    <property type="match status" value="1"/>
</dbReference>